<keyword evidence="15" id="KW-0238">DNA-binding</keyword>
<dbReference type="InterPro" id="IPR049912">
    <property type="entry name" value="CRESS_DNA_REP"/>
</dbReference>
<dbReference type="GO" id="GO:0005524">
    <property type="term" value="F:ATP binding"/>
    <property type="evidence" value="ECO:0007669"/>
    <property type="project" value="UniProtKB-KW"/>
</dbReference>
<dbReference type="GO" id="GO:0004519">
    <property type="term" value="F:endonuclease activity"/>
    <property type="evidence" value="ECO:0007669"/>
    <property type="project" value="UniProtKB-KW"/>
</dbReference>
<keyword evidence="13" id="KW-0067">ATP-binding</keyword>
<evidence type="ECO:0000256" key="13">
    <source>
        <dbReference type="ARBA" id="ARBA00022840"/>
    </source>
</evidence>
<evidence type="ECO:0000256" key="14">
    <source>
        <dbReference type="ARBA" id="ARBA00023124"/>
    </source>
</evidence>
<accession>A0A0K1RLM4</accession>
<evidence type="ECO:0000256" key="7">
    <source>
        <dbReference type="ARBA" id="ARBA00022722"/>
    </source>
</evidence>
<evidence type="ECO:0000256" key="3">
    <source>
        <dbReference type="ARBA" id="ARBA00022562"/>
    </source>
</evidence>
<dbReference type="GO" id="GO:0042025">
    <property type="term" value="C:host cell nucleus"/>
    <property type="evidence" value="ECO:0007669"/>
    <property type="project" value="UniProtKB-SubCell"/>
</dbReference>
<evidence type="ECO:0000256" key="9">
    <source>
        <dbReference type="ARBA" id="ARBA00022741"/>
    </source>
</evidence>
<keyword evidence="5" id="KW-0548">Nucleotidyltransferase</keyword>
<comment type="cofactor">
    <cofactor evidence="1">
        <name>Mg(2+)</name>
        <dbReference type="ChEBI" id="CHEBI:18420"/>
    </cofactor>
</comment>
<keyword evidence="8" id="KW-0479">Metal-binding</keyword>
<sequence length="366" mass="41029">MPAKRVYQGKRGKRWCFTLNNYTEAEKDVVVAGLIGKEPVFAKVGAEVGDSGTPHLQGFVHLKERESLGGVKKILGNRCHLEMARGTDIENDEYVSKGSIVVELGAPVEGATEKGGGDTGYIMARAAAQQLADGGDLCAIAEDPELWKSYCQHGRAIEKLAEATRKSKQHQLAADSLGDPILQAWQRTLLRHVLGEPDMRKIHWMYDLVGNMGKTWMSKYLCAKHGAVRFENGKSADIKYAYNGERIVIFDLSRSQEDHFNYEVLESVKNGIMFSPKFDSKMKVFAVPHVLVFANWGPEESKLSRDRWDVKCMTDQDMEWSDLASNVIVKQEGHNVLIDMTGDREADTQVMDWNSTDDSDCFIVQY</sequence>
<evidence type="ECO:0000313" key="18">
    <source>
        <dbReference type="Proteomes" id="UP000115090"/>
    </source>
</evidence>
<proteinExistence type="predicted"/>
<comment type="subcellular location">
    <subcellularLocation>
        <location evidence="2">Host nucleus</location>
    </subcellularLocation>
</comment>
<evidence type="ECO:0000256" key="4">
    <source>
        <dbReference type="ARBA" id="ARBA00022679"/>
    </source>
</evidence>
<keyword evidence="12" id="KW-0347">Helicase</keyword>
<keyword evidence="7" id="KW-0540">Nuclease</keyword>
<keyword evidence="14" id="KW-0190">Covalent protein-DNA linkage</keyword>
<dbReference type="GeneID" id="25479197"/>
<dbReference type="GO" id="GO:0046872">
    <property type="term" value="F:metal ion binding"/>
    <property type="evidence" value="ECO:0007669"/>
    <property type="project" value="UniProtKB-KW"/>
</dbReference>
<keyword evidence="4" id="KW-0808">Transferase</keyword>
<protein>
    <submittedName>
        <fullName evidence="17">Putative replication initiation protein</fullName>
    </submittedName>
</protein>
<evidence type="ECO:0000256" key="12">
    <source>
        <dbReference type="ARBA" id="ARBA00022806"/>
    </source>
</evidence>
<dbReference type="GO" id="GO:0016787">
    <property type="term" value="F:hydrolase activity"/>
    <property type="evidence" value="ECO:0007669"/>
    <property type="project" value="UniProtKB-KW"/>
</dbReference>
<keyword evidence="9" id="KW-0547">Nucleotide-binding</keyword>
<dbReference type="KEGG" id="vg:25479197"/>
<keyword evidence="18" id="KW-1185">Reference proteome</keyword>
<dbReference type="EMBL" id="KR528548">
    <property type="protein sequence ID" value="AKV62262.1"/>
    <property type="molecule type" value="Genomic_DNA"/>
</dbReference>
<dbReference type="OrthoDB" id="9195at10239"/>
<evidence type="ECO:0000256" key="8">
    <source>
        <dbReference type="ARBA" id="ARBA00022723"/>
    </source>
</evidence>
<dbReference type="GO" id="GO:0016779">
    <property type="term" value="F:nucleotidyltransferase activity"/>
    <property type="evidence" value="ECO:0007669"/>
    <property type="project" value="UniProtKB-KW"/>
</dbReference>
<reference evidence="17 18" key="1">
    <citation type="journal article" date="2015" name="Front. Microbiol.">
        <title>Novel circular single-stranded DNA viruses identified in marine invertebrates reveal high sequence diversity and consistent predicted intrinsic disorder patterns within putative structural proteins.</title>
        <authorList>
            <person name="Rosario K."/>
            <person name="Schenck R.O."/>
            <person name="Harbeitner R.C."/>
            <person name="Lawler S.N."/>
            <person name="Breitbart M."/>
        </authorList>
    </citation>
    <scope>NUCLEOTIDE SEQUENCE [LARGE SCALE GENOMIC DNA]</scope>
    <source>
        <strain evidence="17">I0041</strain>
    </source>
</reference>
<evidence type="ECO:0000256" key="1">
    <source>
        <dbReference type="ARBA" id="ARBA00001946"/>
    </source>
</evidence>
<keyword evidence="6" id="KW-0235">DNA replication</keyword>
<keyword evidence="11" id="KW-0378">Hydrolase</keyword>
<keyword evidence="10" id="KW-0255">Endonuclease</keyword>
<dbReference type="GO" id="GO:0004386">
    <property type="term" value="F:helicase activity"/>
    <property type="evidence" value="ECO:0007669"/>
    <property type="project" value="UniProtKB-KW"/>
</dbReference>
<evidence type="ECO:0000259" key="16">
    <source>
        <dbReference type="PROSITE" id="PS52020"/>
    </source>
</evidence>
<feature type="domain" description="CRESS-DNA virus Rep endonuclease" evidence="16">
    <location>
        <begin position="9"/>
        <end position="107"/>
    </location>
</feature>
<evidence type="ECO:0000256" key="11">
    <source>
        <dbReference type="ARBA" id="ARBA00022801"/>
    </source>
</evidence>
<evidence type="ECO:0000256" key="10">
    <source>
        <dbReference type="ARBA" id="ARBA00022759"/>
    </source>
</evidence>
<dbReference type="GO" id="GO:0006260">
    <property type="term" value="P:DNA replication"/>
    <property type="evidence" value="ECO:0007669"/>
    <property type="project" value="UniProtKB-KW"/>
</dbReference>
<evidence type="ECO:0000256" key="6">
    <source>
        <dbReference type="ARBA" id="ARBA00022705"/>
    </source>
</evidence>
<evidence type="ECO:0000256" key="5">
    <source>
        <dbReference type="ARBA" id="ARBA00022695"/>
    </source>
</evidence>
<dbReference type="Gene3D" id="3.40.1310.20">
    <property type="match status" value="1"/>
</dbReference>
<dbReference type="Pfam" id="PF02407">
    <property type="entry name" value="Viral_Rep"/>
    <property type="match status" value="1"/>
</dbReference>
<evidence type="ECO:0000256" key="2">
    <source>
        <dbReference type="ARBA" id="ARBA00004147"/>
    </source>
</evidence>
<dbReference type="RefSeq" id="YP_009163904.1">
    <property type="nucleotide sequence ID" value="NC_027783.1"/>
</dbReference>
<evidence type="ECO:0000313" key="17">
    <source>
        <dbReference type="EMBL" id="AKV62262.1"/>
    </source>
</evidence>
<dbReference type="PROSITE" id="PS52020">
    <property type="entry name" value="CRESS_DNA_REP"/>
    <property type="match status" value="1"/>
</dbReference>
<dbReference type="GO" id="GO:0003677">
    <property type="term" value="F:DNA binding"/>
    <property type="evidence" value="ECO:0007669"/>
    <property type="project" value="UniProtKB-KW"/>
</dbReference>
<keyword evidence="3" id="KW-1048">Host nucleus</keyword>
<organism evidence="17 18">
    <name type="scientific">Littorina sp. associated circular virus</name>
    <dbReference type="NCBI Taxonomy" id="1692253"/>
    <lineage>
        <taxon>Viruses</taxon>
        <taxon>Monodnaviria</taxon>
        <taxon>Shotokuvirae</taxon>
        <taxon>Cressdnaviricota</taxon>
        <taxon>Arfiviricetes</taxon>
        <taxon>Cirlivirales</taxon>
        <taxon>Circoviridae</taxon>
    </lineage>
</organism>
<evidence type="ECO:0000256" key="15">
    <source>
        <dbReference type="ARBA" id="ARBA00023125"/>
    </source>
</evidence>
<name>A0A0K1RLM4_9CIRC</name>
<dbReference type="Proteomes" id="UP000115090">
    <property type="component" value="Segment"/>
</dbReference>